<feature type="transmembrane region" description="Helical" evidence="4">
    <location>
        <begin position="502"/>
        <end position="520"/>
    </location>
</feature>
<dbReference type="FunFam" id="1.25.40.10:FF:000344">
    <property type="entry name" value="Pentatricopeptide repeat-containing protein"/>
    <property type="match status" value="1"/>
</dbReference>
<name>A0AAV6IZV6_9ERIC</name>
<dbReference type="InterPro" id="IPR046960">
    <property type="entry name" value="PPR_At4g14850-like_plant"/>
</dbReference>
<feature type="coiled-coil region" evidence="3">
    <location>
        <begin position="460"/>
        <end position="487"/>
    </location>
</feature>
<dbReference type="NCBIfam" id="TIGR00756">
    <property type="entry name" value="PPR"/>
    <property type="match status" value="1"/>
</dbReference>
<feature type="repeat" description="PPR" evidence="2">
    <location>
        <begin position="168"/>
        <end position="204"/>
    </location>
</feature>
<evidence type="ECO:0000313" key="6">
    <source>
        <dbReference type="Proteomes" id="UP000823749"/>
    </source>
</evidence>
<dbReference type="InterPro" id="IPR011990">
    <property type="entry name" value="TPR-like_helical_dom_sf"/>
</dbReference>
<feature type="repeat" description="PPR" evidence="2">
    <location>
        <begin position="75"/>
        <end position="109"/>
    </location>
</feature>
<evidence type="ECO:0000256" key="3">
    <source>
        <dbReference type="SAM" id="Coils"/>
    </source>
</evidence>
<comment type="caution">
    <text evidence="5">The sequence shown here is derived from an EMBL/GenBank/DDBJ whole genome shotgun (WGS) entry which is preliminary data.</text>
</comment>
<accession>A0AAV6IZV6</accession>
<keyword evidence="4" id="KW-0472">Membrane</keyword>
<evidence type="ECO:0000256" key="4">
    <source>
        <dbReference type="SAM" id="Phobius"/>
    </source>
</evidence>
<dbReference type="Pfam" id="PF13041">
    <property type="entry name" value="PPR_2"/>
    <property type="match status" value="1"/>
</dbReference>
<dbReference type="GO" id="GO:0009451">
    <property type="term" value="P:RNA modification"/>
    <property type="evidence" value="ECO:0007669"/>
    <property type="project" value="InterPro"/>
</dbReference>
<keyword evidence="6" id="KW-1185">Reference proteome</keyword>
<dbReference type="GO" id="GO:0003723">
    <property type="term" value="F:RNA binding"/>
    <property type="evidence" value="ECO:0007669"/>
    <property type="project" value="InterPro"/>
</dbReference>
<feature type="transmembrane region" description="Helical" evidence="4">
    <location>
        <begin position="768"/>
        <end position="793"/>
    </location>
</feature>
<organism evidence="5 6">
    <name type="scientific">Rhododendron griersonianum</name>
    <dbReference type="NCBI Taxonomy" id="479676"/>
    <lineage>
        <taxon>Eukaryota</taxon>
        <taxon>Viridiplantae</taxon>
        <taxon>Streptophyta</taxon>
        <taxon>Embryophyta</taxon>
        <taxon>Tracheophyta</taxon>
        <taxon>Spermatophyta</taxon>
        <taxon>Magnoliopsida</taxon>
        <taxon>eudicotyledons</taxon>
        <taxon>Gunneridae</taxon>
        <taxon>Pentapetalae</taxon>
        <taxon>asterids</taxon>
        <taxon>Ericales</taxon>
        <taxon>Ericaceae</taxon>
        <taxon>Ericoideae</taxon>
        <taxon>Rhodoreae</taxon>
        <taxon>Rhododendron</taxon>
    </lineage>
</organism>
<gene>
    <name evidence="5" type="ORF">RHGRI_027237</name>
</gene>
<feature type="coiled-coil region" evidence="3">
    <location>
        <begin position="702"/>
        <end position="729"/>
    </location>
</feature>
<feature type="transmembrane region" description="Helical" evidence="4">
    <location>
        <begin position="526"/>
        <end position="549"/>
    </location>
</feature>
<dbReference type="PANTHER" id="PTHR47926">
    <property type="entry name" value="PENTATRICOPEPTIDE REPEAT-CONTAINING PROTEIN"/>
    <property type="match status" value="1"/>
</dbReference>
<dbReference type="EMBL" id="JACTNZ010000009">
    <property type="protein sequence ID" value="KAG5532884.1"/>
    <property type="molecule type" value="Genomic_DNA"/>
</dbReference>
<evidence type="ECO:0000256" key="1">
    <source>
        <dbReference type="ARBA" id="ARBA00022737"/>
    </source>
</evidence>
<dbReference type="Gene3D" id="1.25.40.10">
    <property type="entry name" value="Tetratricopeptide repeat domain"/>
    <property type="match status" value="2"/>
</dbReference>
<keyword evidence="4" id="KW-1133">Transmembrane helix</keyword>
<keyword evidence="4" id="KW-0812">Transmembrane</keyword>
<sequence length="801" mass="89658">MHRIGLLPDKYTFPFVVRSCAVLSALREGREAHCNIIKNGFDLDVFVQSSLVTMYSQCGETLSSELVFGEMIVRNIVSWTSMIAGYVQNGLFEKGLGLFREMVALGTRPNAVTLCGIVDTAKCLFDQMPVRSLVSWNSMIATYEQNNAGTGNAIQLFLRMEMEKVEFDYITMVTVISAWACASHGHVDDALILFSKMKQEEIIPNSFTFMAVLTACRHSGLVEEGRKHFESMRKDYSIGPGLEHCACMVDLLGRAGQLAEAYEFIHNMPSEPNSDVWGALLGACRIHGNLELAEIVTDRLYRLEPQTVSFYVLMANMYSEADHRCFNFHLGGRDRRSENCVAAFCSISRVRYQVKVTAYSDFLRFINTMHPTIVVAIITGIASVTVAFLHLLTGPSEYILDICLLLLIIVSMHVVHLTLIVSDQLGNFKNADKSEENAIVAQSVSTAVSSPKVLEQNARFQSLYRRMDRMEMEAKSLQKRIIIIRAEGFELDKRADEAVSTYGTNVLVIMLFHGLGSIFLQVNYPYFGTSVLVLMVVSFFSTFVVAYIVSSNNIEKISEKEKDLRRRQREFQSDIAFFGAQITRAYSDEELYTLSSIGALGEVLNGNDSLTRDARALQSTIASLLEMSSNSESNRMKSLFKLSTSGERDSPTKWTRTGSVCLSEMVMPLSKCYFRSTALLWMVMLVDIVACSPKSKTADGTLQLLEKRIDGMDAEVQSLRRKINALRAEQLYFEKSADEAISTYGYNIQLIMLFHGLVSVFLQVNYPYAGAGVSVVMVVSFFSAFMVASTVILDKIKRMHV</sequence>
<feature type="transmembrane region" description="Helical" evidence="4">
    <location>
        <begin position="373"/>
        <end position="392"/>
    </location>
</feature>
<keyword evidence="3" id="KW-0175">Coiled coil</keyword>
<reference evidence="5" key="1">
    <citation type="submission" date="2020-08" db="EMBL/GenBank/DDBJ databases">
        <title>Plant Genome Project.</title>
        <authorList>
            <person name="Zhang R.-G."/>
        </authorList>
    </citation>
    <scope>NUCLEOTIDE SEQUENCE</scope>
    <source>
        <strain evidence="5">WSP0</strain>
        <tissue evidence="5">Leaf</tissue>
    </source>
</reference>
<dbReference type="Pfam" id="PF13812">
    <property type="entry name" value="PPR_3"/>
    <property type="match status" value="1"/>
</dbReference>
<dbReference type="InterPro" id="IPR002885">
    <property type="entry name" value="PPR_rpt"/>
</dbReference>
<keyword evidence="1" id="KW-0677">Repeat</keyword>
<dbReference type="FunFam" id="1.25.40.10:FF:000345">
    <property type="entry name" value="Pentatricopeptide repeat-containing protein"/>
    <property type="match status" value="1"/>
</dbReference>
<dbReference type="PROSITE" id="PS51375">
    <property type="entry name" value="PPR"/>
    <property type="match status" value="2"/>
</dbReference>
<proteinExistence type="predicted"/>
<evidence type="ECO:0000313" key="5">
    <source>
        <dbReference type="EMBL" id="KAG5532884.1"/>
    </source>
</evidence>
<dbReference type="Proteomes" id="UP000823749">
    <property type="component" value="Chromosome 9"/>
</dbReference>
<dbReference type="AlphaFoldDB" id="A0AAV6IZV6"/>
<protein>
    <submittedName>
        <fullName evidence="5">Uncharacterized protein</fullName>
    </submittedName>
</protein>
<dbReference type="PANTHER" id="PTHR47926:SF454">
    <property type="entry name" value="REPEAT-CONTAINING PROTEIN, PUTATIVE-RELATED"/>
    <property type="match status" value="1"/>
</dbReference>
<feature type="transmembrane region" description="Helical" evidence="4">
    <location>
        <begin position="398"/>
        <end position="421"/>
    </location>
</feature>
<evidence type="ECO:0000256" key="2">
    <source>
        <dbReference type="PROSITE-ProRule" id="PRU00708"/>
    </source>
</evidence>